<reference evidence="3" key="3">
    <citation type="submission" date="2025-09" db="UniProtKB">
        <authorList>
            <consortium name="Ensembl"/>
        </authorList>
    </citation>
    <scope>IDENTIFICATION</scope>
</reference>
<proteinExistence type="predicted"/>
<dbReference type="PANTHER" id="PTHR22775">
    <property type="entry name" value="SORTING NEXIN"/>
    <property type="match status" value="1"/>
</dbReference>
<dbReference type="InterPro" id="IPR013937">
    <property type="entry name" value="Sorting_nexin_C"/>
</dbReference>
<keyword evidence="4" id="KW-1185">Reference proteome</keyword>
<dbReference type="GeneTree" id="ENSGT00950000182856"/>
<dbReference type="Ensembl" id="ENSAPLT00000034720.1">
    <property type="protein sequence ID" value="ENSAPLP00000029496.1"/>
    <property type="gene ID" value="ENSAPLG00000025270.1"/>
</dbReference>
<dbReference type="Proteomes" id="UP000016666">
    <property type="component" value="Chromosome 25"/>
</dbReference>
<evidence type="ECO:0000313" key="3">
    <source>
        <dbReference type="Ensembl" id="ENSAPLP00000029496.1"/>
    </source>
</evidence>
<dbReference type="STRING" id="8840.ENSAPLP00000029496"/>
<dbReference type="GO" id="GO:0035091">
    <property type="term" value="F:phosphatidylinositol binding"/>
    <property type="evidence" value="ECO:0007669"/>
    <property type="project" value="TreeGrafter"/>
</dbReference>
<reference evidence="3" key="2">
    <citation type="submission" date="2025-08" db="UniProtKB">
        <authorList>
            <consortium name="Ensembl"/>
        </authorList>
    </citation>
    <scope>IDENTIFICATION</scope>
</reference>
<accession>A0A493TUF6</accession>
<evidence type="ECO:0000313" key="4">
    <source>
        <dbReference type="Proteomes" id="UP000016666"/>
    </source>
</evidence>
<reference evidence="3 4" key="1">
    <citation type="submission" date="2017-10" db="EMBL/GenBank/DDBJ databases">
        <title>A new Pekin duck reference genome.</title>
        <authorList>
            <person name="Hou Z.-C."/>
            <person name="Zhou Z.-K."/>
            <person name="Zhu F."/>
            <person name="Hou S.-S."/>
        </authorList>
    </citation>
    <scope>NUCLEOTIDE SEQUENCE [LARGE SCALE GENOMIC DNA]</scope>
</reference>
<feature type="domain" description="Sorting nexin C-terminal" evidence="2">
    <location>
        <begin position="44"/>
        <end position="130"/>
    </location>
</feature>
<feature type="compositionally biased region" description="Polar residues" evidence="1">
    <location>
        <begin position="19"/>
        <end position="29"/>
    </location>
</feature>
<name>A0A493TUF6_ANAPP</name>
<evidence type="ECO:0000259" key="2">
    <source>
        <dbReference type="Pfam" id="PF08628"/>
    </source>
</evidence>
<dbReference type="Pfam" id="PF08628">
    <property type="entry name" value="Nexin_C"/>
    <property type="match status" value="1"/>
</dbReference>
<dbReference type="PANTHER" id="PTHR22775:SF31">
    <property type="entry name" value="SORTING NEXIN-19"/>
    <property type="match status" value="1"/>
</dbReference>
<sequence>MGAAVSSLPATGGRGWAGQQGSTEMSVKQQDIHASPSWEGAFWWLEVQVVNLTCTQRWVQYLQLLQESIWPGGVLPAVPKPARTEEQKKAAAEQALQSLMGILPDVIQEILGTSKCRMSWNLVLESLGHPVINRHLVFCLLDILLEFLVLKGSSNELETAAVAPSDSSGLEKAGISAH</sequence>
<dbReference type="AlphaFoldDB" id="A0A493TUF6"/>
<organism evidence="3 4">
    <name type="scientific">Anas platyrhynchos platyrhynchos</name>
    <name type="common">Northern mallard</name>
    <dbReference type="NCBI Taxonomy" id="8840"/>
    <lineage>
        <taxon>Eukaryota</taxon>
        <taxon>Metazoa</taxon>
        <taxon>Chordata</taxon>
        <taxon>Craniata</taxon>
        <taxon>Vertebrata</taxon>
        <taxon>Euteleostomi</taxon>
        <taxon>Archelosauria</taxon>
        <taxon>Archosauria</taxon>
        <taxon>Dinosauria</taxon>
        <taxon>Saurischia</taxon>
        <taxon>Theropoda</taxon>
        <taxon>Coelurosauria</taxon>
        <taxon>Aves</taxon>
        <taxon>Neognathae</taxon>
        <taxon>Galloanserae</taxon>
        <taxon>Anseriformes</taxon>
        <taxon>Anatidae</taxon>
        <taxon>Anatinae</taxon>
        <taxon>Anas</taxon>
    </lineage>
</organism>
<protein>
    <recommendedName>
        <fullName evidence="2">Sorting nexin C-terminal domain-containing protein</fullName>
    </recommendedName>
</protein>
<evidence type="ECO:0000256" key="1">
    <source>
        <dbReference type="SAM" id="MobiDB-lite"/>
    </source>
</evidence>
<feature type="region of interest" description="Disordered" evidence="1">
    <location>
        <begin position="1"/>
        <end position="30"/>
    </location>
</feature>